<dbReference type="PANTHER" id="PTHR21021">
    <property type="entry name" value="GAF/PUTATIVE CYTOSKELETAL PROTEIN"/>
    <property type="match status" value="1"/>
</dbReference>
<dbReference type="InterPro" id="IPR000614">
    <property type="entry name" value="FRMsr_CS"/>
</dbReference>
<dbReference type="GO" id="GO:0033745">
    <property type="term" value="F:L-methionine-(R)-S-oxide reductase activity"/>
    <property type="evidence" value="ECO:0007669"/>
    <property type="project" value="TreeGrafter"/>
</dbReference>
<dbReference type="GO" id="GO:0005829">
    <property type="term" value="C:cytosol"/>
    <property type="evidence" value="ECO:0007669"/>
    <property type="project" value="TreeGrafter"/>
</dbReference>
<dbReference type="PANTHER" id="PTHR21021:SF15">
    <property type="entry name" value="FREE METHIONINE-R-SULFOXIDE REDUCTASE"/>
    <property type="match status" value="1"/>
</dbReference>
<gene>
    <name evidence="1" type="ORF">ED733_008920</name>
</gene>
<dbReference type="InterPro" id="IPR051330">
    <property type="entry name" value="Phosphatase_reg/MetRdx"/>
</dbReference>
<reference evidence="2" key="1">
    <citation type="submission" date="2018-12" db="EMBL/GenBank/DDBJ databases">
        <title>The complete genome of Metarhizium rileyi, a key fungal pathogen of Lepidoptera.</title>
        <authorList>
            <person name="Binneck E."/>
            <person name="Lastra C.C.L."/>
            <person name="Sosa-Gomez D.R."/>
        </authorList>
    </citation>
    <scope>NUCLEOTIDE SEQUENCE [LARGE SCALE GENOMIC DNA]</scope>
    <source>
        <strain evidence="2">Cep018-CH2</strain>
    </source>
</reference>
<dbReference type="FunFam" id="3.30.450.40:FF:000048">
    <property type="entry name" value="Free methionine-R-sulfoxide reductase"/>
    <property type="match status" value="1"/>
</dbReference>
<dbReference type="EMBL" id="SBHS01000001">
    <property type="protein sequence ID" value="TWU79195.1"/>
    <property type="molecule type" value="Genomic_DNA"/>
</dbReference>
<accession>A0A5C6GQ86</accession>
<protein>
    <recommendedName>
        <fullName evidence="3">GAF domain-containing protein</fullName>
    </recommendedName>
</protein>
<dbReference type="SUPFAM" id="SSF55781">
    <property type="entry name" value="GAF domain-like"/>
    <property type="match status" value="1"/>
</dbReference>
<organism evidence="1 2">
    <name type="scientific">Metarhizium rileyi (strain RCEF 4871)</name>
    <name type="common">Nomuraea rileyi</name>
    <dbReference type="NCBI Taxonomy" id="1649241"/>
    <lineage>
        <taxon>Eukaryota</taxon>
        <taxon>Fungi</taxon>
        <taxon>Dikarya</taxon>
        <taxon>Ascomycota</taxon>
        <taxon>Pezizomycotina</taxon>
        <taxon>Sordariomycetes</taxon>
        <taxon>Hypocreomycetidae</taxon>
        <taxon>Hypocreales</taxon>
        <taxon>Clavicipitaceae</taxon>
        <taxon>Metarhizium</taxon>
    </lineage>
</organism>
<name>A0A5C6GQ86_METRR</name>
<evidence type="ECO:0000313" key="1">
    <source>
        <dbReference type="EMBL" id="TWU79195.1"/>
    </source>
</evidence>
<dbReference type="Proteomes" id="UP000317257">
    <property type="component" value="Unassembled WGS sequence"/>
</dbReference>
<comment type="caution">
    <text evidence="1">The sequence shown here is derived from an EMBL/GenBank/DDBJ whole genome shotgun (WGS) entry which is preliminary data.</text>
</comment>
<dbReference type="InterPro" id="IPR029016">
    <property type="entry name" value="GAF-like_dom_sf"/>
</dbReference>
<proteinExistence type="predicted"/>
<evidence type="ECO:0000313" key="2">
    <source>
        <dbReference type="Proteomes" id="UP000317257"/>
    </source>
</evidence>
<dbReference type="Gene3D" id="3.30.450.40">
    <property type="match status" value="1"/>
</dbReference>
<dbReference type="AlphaFoldDB" id="A0A5C6GQ86"/>
<dbReference type="PROSITE" id="PS01320">
    <property type="entry name" value="UPF0067"/>
    <property type="match status" value="1"/>
</dbReference>
<evidence type="ECO:0008006" key="3">
    <source>
        <dbReference type="Google" id="ProtNLM"/>
    </source>
</evidence>
<sequence length="191" mass="20621">MVHADASNFADGVTKDDAYKQVLTQAEGLFTGQRNWMTVNLANAASLLWHAYKSLPSPSKEVNWAGFYVLDASCTKPQLILGPFQGKVACQTIQFGRGVCGVAAATKTTQLVADVDKFPGHIACDGDSKSEIVVPILGDVHGSGVKKVVAIIDVDCTVENGFDDLDRKHLEELARLLGRSCDWQGKDKRTV</sequence>